<organism evidence="2 3">
    <name type="scientific">Heterodera trifolii</name>
    <dbReference type="NCBI Taxonomy" id="157864"/>
    <lineage>
        <taxon>Eukaryota</taxon>
        <taxon>Metazoa</taxon>
        <taxon>Ecdysozoa</taxon>
        <taxon>Nematoda</taxon>
        <taxon>Chromadorea</taxon>
        <taxon>Rhabditida</taxon>
        <taxon>Tylenchina</taxon>
        <taxon>Tylenchomorpha</taxon>
        <taxon>Tylenchoidea</taxon>
        <taxon>Heteroderidae</taxon>
        <taxon>Heteroderinae</taxon>
        <taxon>Heterodera</taxon>
    </lineage>
</organism>
<evidence type="ECO:0000313" key="2">
    <source>
        <dbReference type="EMBL" id="KAL3091852.1"/>
    </source>
</evidence>
<proteinExistence type="predicted"/>
<dbReference type="InterPro" id="IPR010711">
    <property type="entry name" value="PLA2G12"/>
</dbReference>
<keyword evidence="3" id="KW-1185">Reference proteome</keyword>
<keyword evidence="1" id="KW-0732">Signal</keyword>
<dbReference type="EMBL" id="JBICBT010000940">
    <property type="protein sequence ID" value="KAL3091852.1"/>
    <property type="molecule type" value="Genomic_DNA"/>
</dbReference>
<feature type="chain" id="PRO_5044777655" evidence="1">
    <location>
        <begin position="22"/>
        <end position="202"/>
    </location>
</feature>
<reference evidence="2 3" key="1">
    <citation type="submission" date="2024-10" db="EMBL/GenBank/DDBJ databases">
        <authorList>
            <person name="Kim D."/>
        </authorList>
    </citation>
    <scope>NUCLEOTIDE SEQUENCE [LARGE SCALE GENOMIC DNA]</scope>
    <source>
        <strain evidence="2">BH-2024</strain>
    </source>
</reference>
<dbReference type="PANTHER" id="PTHR12824:SF8">
    <property type="entry name" value="GXIVSPLA2, ISOFORM A"/>
    <property type="match status" value="1"/>
</dbReference>
<comment type="caution">
    <text evidence="2">The sequence shown here is derived from an EMBL/GenBank/DDBJ whole genome shotgun (WGS) entry which is preliminary data.</text>
</comment>
<dbReference type="AlphaFoldDB" id="A0ABD2JMR3"/>
<protein>
    <submittedName>
        <fullName evidence="2">Uncharacterized protein</fullName>
    </submittedName>
</protein>
<evidence type="ECO:0000256" key="1">
    <source>
        <dbReference type="SAM" id="SignalP"/>
    </source>
</evidence>
<dbReference type="InterPro" id="IPR036444">
    <property type="entry name" value="PLipase_A2_dom_sf"/>
</dbReference>
<feature type="signal peptide" evidence="1">
    <location>
        <begin position="1"/>
        <end position="21"/>
    </location>
</feature>
<dbReference type="SUPFAM" id="SSF48619">
    <property type="entry name" value="Phospholipase A2, PLA2"/>
    <property type="match status" value="1"/>
</dbReference>
<name>A0ABD2JMR3_9BILA</name>
<sequence length="202" mass="22052">MCHKILLFILVVSLNIGYGGGWEFLDSIGSFIADTAKTIWDNGHVVVETLEKVVNVVVAMSNVVYTHTLPSGMIMHFVEQIQYPNAANEPFACGAAGAKSMHQCCEKHDICYSACGETQKNCDDIFCKCLSQSTWFSQCGPLANSFCYSVQLAGKKAFDVAQDESCNTKKTVPPKTPTTTTAFRAPHGGTWICELHEIITAN</sequence>
<accession>A0ABD2JMR3</accession>
<evidence type="ECO:0000313" key="3">
    <source>
        <dbReference type="Proteomes" id="UP001620626"/>
    </source>
</evidence>
<gene>
    <name evidence="2" type="ORF">niasHT_027472</name>
</gene>
<dbReference type="Proteomes" id="UP001620626">
    <property type="component" value="Unassembled WGS sequence"/>
</dbReference>
<dbReference type="PANTHER" id="PTHR12824">
    <property type="entry name" value="GROUP XII SECRETORY PHOSPHOLIPASE A2 FAMILY MEMBER"/>
    <property type="match status" value="1"/>
</dbReference>